<reference evidence="3 4" key="1">
    <citation type="submission" date="2023-01" db="EMBL/GenBank/DDBJ databases">
        <title>Vibrio sp. KJ40-1 sp.nov, isolated from marine algae.</title>
        <authorList>
            <person name="Butt M."/>
            <person name="Kim J.M.J."/>
            <person name="Jeon C.O.C."/>
        </authorList>
    </citation>
    <scope>NUCLEOTIDE SEQUENCE [LARGE SCALE GENOMIC DNA]</scope>
    <source>
        <strain evidence="3 4">KJ40-1</strain>
    </source>
</reference>
<dbReference type="Proteomes" id="UP001210678">
    <property type="component" value="Unassembled WGS sequence"/>
</dbReference>
<dbReference type="Pfam" id="PF13614">
    <property type="entry name" value="AAA_31"/>
    <property type="match status" value="1"/>
</dbReference>
<keyword evidence="4" id="KW-1185">Reference proteome</keyword>
<name>A0ABT4YQH4_9VIBR</name>
<accession>A0ABT4YQH4</accession>
<keyword evidence="1" id="KW-0808">Transferase</keyword>
<dbReference type="Gene3D" id="3.40.50.300">
    <property type="entry name" value="P-loop containing nucleotide triphosphate hydrolases"/>
    <property type="match status" value="1"/>
</dbReference>
<organism evidence="3 4">
    <name type="scientific">Vibrio algarum</name>
    <dbReference type="NCBI Taxonomy" id="3020714"/>
    <lineage>
        <taxon>Bacteria</taxon>
        <taxon>Pseudomonadati</taxon>
        <taxon>Pseudomonadota</taxon>
        <taxon>Gammaproteobacteria</taxon>
        <taxon>Vibrionales</taxon>
        <taxon>Vibrionaceae</taxon>
        <taxon>Vibrio</taxon>
    </lineage>
</organism>
<gene>
    <name evidence="3" type="ORF">PGX00_08685</name>
</gene>
<comment type="caution">
    <text evidence="3">The sequence shown here is derived from an EMBL/GenBank/DDBJ whole genome shotgun (WGS) entry which is preliminary data.</text>
</comment>
<dbReference type="PANTHER" id="PTHR43384:SF10">
    <property type="entry name" value="ATPASE INVOLVED IN CHROMOSOME PARTITIONING, PARA_MIND FAMILY"/>
    <property type="match status" value="1"/>
</dbReference>
<dbReference type="InterPro" id="IPR027417">
    <property type="entry name" value="P-loop_NTPase"/>
</dbReference>
<evidence type="ECO:0000313" key="4">
    <source>
        <dbReference type="Proteomes" id="UP001210678"/>
    </source>
</evidence>
<protein>
    <submittedName>
        <fullName evidence="3">AAA family ATPase</fullName>
    </submittedName>
</protein>
<proteinExistence type="predicted"/>
<dbReference type="InterPro" id="IPR005702">
    <property type="entry name" value="Wzc-like_C"/>
</dbReference>
<dbReference type="PANTHER" id="PTHR43384">
    <property type="entry name" value="SEPTUM SITE-DETERMINING PROTEIN MIND HOMOLOG, CHLOROPLASTIC-RELATED"/>
    <property type="match status" value="1"/>
</dbReference>
<sequence length="234" mass="25708">MSTIEKAMGKRKELPENVKISQSIDELISAKTVDANKIAEKAESAIATNSKQVDKKRAIRIDSARLKGLGIINDGNDLDERLIKDEFRAIKRKIINGAFGNKSEFLTNSNLVMVSSARMNEGKTFVAINLALSIASEKDKTVLLVDADVLSPSVADTLGIDNNKPGLIDYLLGDIDDVSDIIYSTSISDLRIMPAGVSHHLSYELLSSDRMQALTQELANRYPDRIIVLDCPLY</sequence>
<dbReference type="InterPro" id="IPR025669">
    <property type="entry name" value="AAA_dom"/>
</dbReference>
<keyword evidence="1" id="KW-0418">Kinase</keyword>
<dbReference type="CDD" id="cd05387">
    <property type="entry name" value="BY-kinase"/>
    <property type="match status" value="1"/>
</dbReference>
<dbReference type="RefSeq" id="WP_272135316.1">
    <property type="nucleotide sequence ID" value="NZ_JAQLOI010000001.1"/>
</dbReference>
<dbReference type="InterPro" id="IPR050625">
    <property type="entry name" value="ParA/MinD_ATPase"/>
</dbReference>
<feature type="domain" description="AAA" evidence="2">
    <location>
        <begin position="122"/>
        <end position="232"/>
    </location>
</feature>
<dbReference type="SUPFAM" id="SSF52540">
    <property type="entry name" value="P-loop containing nucleoside triphosphate hydrolases"/>
    <property type="match status" value="1"/>
</dbReference>
<evidence type="ECO:0000259" key="2">
    <source>
        <dbReference type="Pfam" id="PF13614"/>
    </source>
</evidence>
<keyword evidence="1" id="KW-0829">Tyrosine-protein kinase</keyword>
<evidence type="ECO:0000313" key="3">
    <source>
        <dbReference type="EMBL" id="MDB1123730.1"/>
    </source>
</evidence>
<dbReference type="EMBL" id="JAQLOI010000001">
    <property type="protein sequence ID" value="MDB1123730.1"/>
    <property type="molecule type" value="Genomic_DNA"/>
</dbReference>
<evidence type="ECO:0000256" key="1">
    <source>
        <dbReference type="ARBA" id="ARBA00023137"/>
    </source>
</evidence>